<gene>
    <name evidence="1" type="ORF">DDF84_008685</name>
</gene>
<dbReference type="OrthoDB" id="9994874at2"/>
<sequence length="99" mass="11403">MHADLPSPAHIKARRITGGAIVTVERADGRCHRYRVSLRRYNRLKDTLVVHHGTGGGWFFRHGFECSLHSVTGFADARRWVVKHDGGRAKHWQDRRHGR</sequence>
<proteinExistence type="predicted"/>
<accession>A0A482ISR6</accession>
<dbReference type="AlphaFoldDB" id="A0A482ISR6"/>
<organism evidence="1 2">
    <name type="scientific">Cupriavidus metallidurans</name>
    <dbReference type="NCBI Taxonomy" id="119219"/>
    <lineage>
        <taxon>Bacteria</taxon>
        <taxon>Pseudomonadati</taxon>
        <taxon>Pseudomonadota</taxon>
        <taxon>Betaproteobacteria</taxon>
        <taxon>Burkholderiales</taxon>
        <taxon>Burkholderiaceae</taxon>
        <taxon>Cupriavidus</taxon>
    </lineage>
</organism>
<dbReference type="Proteomes" id="UP000253772">
    <property type="component" value="Chromosome c1"/>
</dbReference>
<protein>
    <submittedName>
        <fullName evidence="1">Uncharacterized protein</fullName>
    </submittedName>
</protein>
<evidence type="ECO:0000313" key="1">
    <source>
        <dbReference type="EMBL" id="QBP09830.1"/>
    </source>
</evidence>
<evidence type="ECO:0000313" key="2">
    <source>
        <dbReference type="Proteomes" id="UP000253772"/>
    </source>
</evidence>
<dbReference type="EMBL" id="CP037900">
    <property type="protein sequence ID" value="QBP09830.1"/>
    <property type="molecule type" value="Genomic_DNA"/>
</dbReference>
<name>A0A482ISR6_9BURK</name>
<reference evidence="1 2" key="1">
    <citation type="submission" date="2019-03" db="EMBL/GenBank/DDBJ databases">
        <title>Comparative insights into the high quality Complete genome sequence of highly metal resistant Cupriavidus metallidurans strain BS1 isolated from a gold-copper mine.</title>
        <authorList>
            <person name="Mazhar H.S."/>
            <person name="Rensing C."/>
        </authorList>
    </citation>
    <scope>NUCLEOTIDE SEQUENCE [LARGE SCALE GENOMIC DNA]</scope>
    <source>
        <strain evidence="1 2">BS1</strain>
    </source>
</reference>
<dbReference type="RefSeq" id="WP_017511699.1">
    <property type="nucleotide sequence ID" value="NZ_CP037900.1"/>
</dbReference>